<sequence length="3374" mass="359832">MGKKLLLISLWIFILIPAMLLGQTCPTSVSITSNTSNPTCQPTNSADITYTATTNGGTGVFLYQWKINGANQGAPSTNNTFNATLQNGQTVSVTVTDAGGTTCNVSNNGSPITINVQKTPTVDFQIPPGTKCIGQNITITASNVNGGSNPSYQWYVDGAAQSSTNNKLIRSYSEGKTYSIRAVLTTSIDCYTSQTAEITKTMVIADQATISSSIPDIDDACLNSPISTITFNVGGSATGATVSGLPPGVTGSFSGNALTISGSPTSSGVFDYTVNTIGPCAAATSGGTITVLNDATLALSSGDIAQTVCQGDTITNIEYTVGETGTNAIVSGLPAGITGNLSGSNLIISGSSTVVGTHNYSITATGDCGDSETLNGSIIINENLTPTVSISSSDTDNEICEDTEVTFTASATNEGVTPSYQWKINGVNSGGATTSNTFTTTNLANLDVVSVELTSSETCTAVNPVSSNEITITVIENLTPSVTISANNTDICPGDTVVFSIDNIENAGISPSYQWRLDGSNVGSNSTEYSTSSLTDGQIITLTITSNETCLTTSTANSNEIAMEVRPPAPTNPGSITGDIEVCSSATGLVYSIPTVQNATVYDWNFPSGWSINSGDGTNIVTVSAGTGSGNISVLASNSCGDSATSTIAVTSVDGVPNNPGTITSNLGGNNNICPPYPITFSVASTGPHTWTVPSGWNIVSGAGTNTIQVNVTNAATSGTRQVSVVAQNICGDSTPSTYENIEINNHIVADFGEDQTICGTQNSILLNGTRSFGNATLGVDFSTSGTGNFTGSSVGGNNKNGPFTVTYNPSVADKAAGQVTLTMNVPEPKKQDNTGNDCADSSDSITLYIIKDATISNPGNKNQTVCFNTEIDNINFSITDAGTGATVTGLPLGVSGTFNAGMFTIAGTPTESGTFNYTVSTTGTCNQQTSQTGIITVTPDNTIGDAGNKDQTVCIDSPITNMEFPVNSSVTSVDITGMPAGITGSIVGSNFVVTGSPSESGTFNYTLNTVGSCETASNTGILTVKPDVTISNPTNKVQTICINTAVENIDFTITSPGSGAEVTGLPAGLEGNFNNGTFTISGSPIEAGATPGENGIFNYTVTTTGDCSQISQSGILTVKPDPTAEISYAGEFCTSQGGSFSASLTGLGEYSGGSYTATPEGLIIDPSTGDITPGSSLAKTYTVKYEGPDICNRAIATTEVTINEKPNVDISYADPFCTSNSALQDPIFENGTGNFENGTFSAEPGGLLIDPDTGQINPQNSTPGTYDVSYTIDADNGCTMVVITLEVTITQLPQLNISYPESICNSETSVPVTITGEAGAYENGTFSANAGLEIDGNGEIDPSASVPGEYTVIYTILSANGCEEVTASATFTIKDEPIITTEPINTGVCSNSPAQFEVVATGDDLNYEWYRIVNGTAEVISGENNSILSFSNVTSADALEYYVVVTGDDACTSATSSNFTLNVDEDIIITEPSEDITICENQVEYVEFTFAASAGGAPLEYKWMKDGVEVTEDPGKIDFIPTESGGEYTSILKITDPLAEDSGVYWVVVEGPDYFTCSDATSNSFSFSVNTADDAPITSDITYCLNDDAVALTATGNGDNEIKWYDSEYNELGNSVTPPTDEATTITYYVTQTKEYPTSNGFSVGCESEYATLVVTVLDKPTPVATETIEFEYCFDEDVTEALSITPAENATINWYDSDGVTSISAPTPNTSNSATTTYYVSQTFTYNETTSCESDKTEVIINIKNLPNVNVSIDGDESTICLGSTITFNATGADSYVWSEGETELGTTADIDITPTTIGEKTYIVVGTTDGCTNSYDITINVDDVSVAGTLDAPERICISGGSATLELTGTTGEIILWEHKSASTSDTWTDFGDGNLSASRTFSNLTEDTSFRVTVQNGVCNVDTAEATVIVDELPEGGKALWAENNDRLFLTCENPSPGYASNLNLSGFTGTILGWEYRGASDTSWQPINGTTNYLTASEIESVITDESTAFRALISNNSCTDGVYSETAIVSVIEADIKPTPVEVDKEVICIGDQISLSSETGYSADGGKFDGGAFDQAGLDNNGSGWEFTNPDGSIFNFEGSVNNGRSSTWGRMNPHGSNPANEKVYTAELYPIANQSPTNGYMVNFRTFSSNAGNKGFALVTGDNSSFMETPVFSLGGLDEAILTWDQAYNLTEDARIRVEVSTNGGSSYDHTVFDTIGTATSDNYDNFGDLTPTLRPLNKMVVDLGDFLGMSNLRVRFNYEGTIDGDVWAVDNIEVPEGPQEILLQWYYDDDLNDPDNYLEPIGEVNQYTVNFIPRKIGWNDFEVQTRIILDSNGDECQSVDNFETIRVWAFDRYTTTVEAQVGACGSLDIQLNATVTAEYQAKTITEYPTLDGYEGSWRVEDLNGNEITTGFTLTNQDASTGLDPIEDPNSIFSAENLGDYNFKWILTPTVVDENGVLLDNSGCPPLENPNNVTLVDCTTLDFDGDDDYIDLGNNYNGNFFIEAWIRPFDRPLDDGSGNTNASTGVIFSSSGFELSMDNLGSKVSKNGRWYHIAVSNSGSLWVDGIPSGNISVNGSGINNTSIGARYNANTKTTSNHFSGWIDELRIWNGNSAPDLKELRFMMNQRIKLNDAATAGTLIEGEVVPNLDNGDGYSSYYTDGAHNLDQDGDKFYNQTWGDLAGYYRLYSDNPDPANLVECATFDDNLKPIAGYTPDHSISKIPGRLVNITTDQENTSPTPYCSGVDGTWANANTWARPAVWDFPNSAYNGTAVDWNIARVNHNITSDSKEIIMLGLLSETPDALLSINGNHSIRITHYLLLDGNMDLVDDSQLLQDHGSILDNASRGWAEIDQEGRMSSFNYNYWTSPFSTQRNDNNTGFEVRDILMDGSNKNNPKGINFQDGYFVADGAKTNPITISNFWIWDFRGGDADIYGDWLYLGSDYPEIVGAGFTMKGTTGSASLDATQRYVFRGKPNNGNIPTGELYLQSNQNYLVGNPFPSAIDAYKFLEDNITSGPNGSGSNESSENVFNGTIYFWDHFDGYTHILEEYIGGYATLTKIGSAPAISNDWRITGGSNSVLPQRYIPVAQGFFLNSAPVAGFTFGGDIIFNNTQRIFEPLGSESIFLQQEDIGKKEKSTTNSNSSNDTRMKIRVKFESPKGYHRQILVASDPNTSNGFDIGYDAPLIENNVEDMYWWFGDHGFVIQGVPDFEKEQVLPLAIKTNAGGKFKIKIDETENWPSSKELYLKDRLLDTVHDILKEDYVTKTDNAGEITDRFELVFFKQQDQNPDPIIPDPEDIVDPNPDDLPYIDNLVGISYSTFSKQIKISNFDLVNVDKVMVFDMGGKLIQVFDELPTIEEIRLGMQPVRSGIYIVKVIGEQGVTDKKIIIK</sequence>
<dbReference type="SUPFAM" id="SSF49299">
    <property type="entry name" value="PKD domain"/>
    <property type="match status" value="1"/>
</dbReference>
<dbReference type="EMBL" id="LT629745">
    <property type="protein sequence ID" value="SDR73258.1"/>
    <property type="molecule type" value="Genomic_DNA"/>
</dbReference>
<dbReference type="NCBIfam" id="TIGR04183">
    <property type="entry name" value="Por_Secre_tail"/>
    <property type="match status" value="1"/>
</dbReference>
<dbReference type="InterPro" id="IPR036179">
    <property type="entry name" value="Ig-like_dom_sf"/>
</dbReference>
<dbReference type="PROSITE" id="PS50835">
    <property type="entry name" value="IG_LIKE"/>
    <property type="match status" value="2"/>
</dbReference>
<dbReference type="InterPro" id="IPR013783">
    <property type="entry name" value="Ig-like_fold"/>
</dbReference>
<dbReference type="SUPFAM" id="SSF48726">
    <property type="entry name" value="Immunoglobulin"/>
    <property type="match status" value="1"/>
</dbReference>
<keyword evidence="1" id="KW-0732">Signal</keyword>
<organism evidence="3 4">
    <name type="scientific">Christiangramia echinicola</name>
    <dbReference type="NCBI Taxonomy" id="279359"/>
    <lineage>
        <taxon>Bacteria</taxon>
        <taxon>Pseudomonadati</taxon>
        <taxon>Bacteroidota</taxon>
        <taxon>Flavobacteriia</taxon>
        <taxon>Flavobacteriales</taxon>
        <taxon>Flavobacteriaceae</taxon>
        <taxon>Christiangramia</taxon>
    </lineage>
</organism>
<keyword evidence="4" id="KW-1185">Reference proteome</keyword>
<accession>A0A1H1LFE2</accession>
<dbReference type="Pfam" id="PF19408">
    <property type="entry name" value="PKD_6"/>
    <property type="match status" value="2"/>
</dbReference>
<feature type="domain" description="Ig-like" evidence="2">
    <location>
        <begin position="386"/>
        <end position="473"/>
    </location>
</feature>
<dbReference type="Proteomes" id="UP000198858">
    <property type="component" value="Chromosome I"/>
</dbReference>
<dbReference type="RefSeq" id="WP_089661359.1">
    <property type="nucleotide sequence ID" value="NZ_LT629745.1"/>
</dbReference>
<dbReference type="SUPFAM" id="SSF49899">
    <property type="entry name" value="Concanavalin A-like lectins/glucanases"/>
    <property type="match status" value="1"/>
</dbReference>
<evidence type="ECO:0000313" key="3">
    <source>
        <dbReference type="EMBL" id="SDR73258.1"/>
    </source>
</evidence>
<feature type="domain" description="Ig-like" evidence="2">
    <location>
        <begin position="17"/>
        <end position="115"/>
    </location>
</feature>
<dbReference type="InterPro" id="IPR007110">
    <property type="entry name" value="Ig-like_dom"/>
</dbReference>
<name>A0A1H1LFE2_9FLAO</name>
<evidence type="ECO:0000313" key="4">
    <source>
        <dbReference type="Proteomes" id="UP000198858"/>
    </source>
</evidence>
<reference evidence="3 4" key="1">
    <citation type="submission" date="2016-10" db="EMBL/GenBank/DDBJ databases">
        <authorList>
            <person name="Varghese N."/>
            <person name="Submissions S."/>
        </authorList>
    </citation>
    <scope>NUCLEOTIDE SEQUENCE [LARGE SCALE GENOMIC DNA]</scope>
    <source>
        <strain evidence="3 4">Mar_2010_102</strain>
    </source>
</reference>
<dbReference type="InterPro" id="IPR035986">
    <property type="entry name" value="PKD_dom_sf"/>
</dbReference>
<dbReference type="CDD" id="cd00096">
    <property type="entry name" value="Ig"/>
    <property type="match status" value="1"/>
</dbReference>
<gene>
    <name evidence="3" type="ORF">SAMN04488552_0766</name>
</gene>
<evidence type="ECO:0000259" key="2">
    <source>
        <dbReference type="PROSITE" id="PS50835"/>
    </source>
</evidence>
<dbReference type="InterPro" id="IPR045829">
    <property type="entry name" value="PKD_6"/>
</dbReference>
<evidence type="ECO:0000256" key="1">
    <source>
        <dbReference type="ARBA" id="ARBA00022729"/>
    </source>
</evidence>
<dbReference type="GO" id="GO:0004553">
    <property type="term" value="F:hydrolase activity, hydrolyzing O-glycosyl compounds"/>
    <property type="evidence" value="ECO:0007669"/>
    <property type="project" value="UniProtKB-ARBA"/>
</dbReference>
<dbReference type="GO" id="GO:0005975">
    <property type="term" value="P:carbohydrate metabolic process"/>
    <property type="evidence" value="ECO:0007669"/>
    <property type="project" value="UniProtKB-ARBA"/>
</dbReference>
<dbReference type="STRING" id="1250231.SAMN04488552_0766"/>
<dbReference type="InterPro" id="IPR026444">
    <property type="entry name" value="Secre_tail"/>
</dbReference>
<dbReference type="Gene3D" id="2.60.40.10">
    <property type="entry name" value="Immunoglobulins"/>
    <property type="match status" value="7"/>
</dbReference>
<dbReference type="InterPro" id="IPR013320">
    <property type="entry name" value="ConA-like_dom_sf"/>
</dbReference>
<proteinExistence type="predicted"/>
<protein>
    <submittedName>
        <fullName evidence="3">Por secretion system C-terminal sorting domain-containing protein</fullName>
    </submittedName>
</protein>